<evidence type="ECO:0000256" key="5">
    <source>
        <dbReference type="ARBA" id="ARBA00022491"/>
    </source>
</evidence>
<dbReference type="Proteomes" id="UP000189777">
    <property type="component" value="Unassembled WGS sequence"/>
</dbReference>
<keyword evidence="12" id="KW-0408">Iron</keyword>
<evidence type="ECO:0000256" key="11">
    <source>
        <dbReference type="PIRSR" id="PIRSR602481-1"/>
    </source>
</evidence>
<dbReference type="AlphaFoldDB" id="A0A1T5KXD0"/>
<evidence type="ECO:0000256" key="1">
    <source>
        <dbReference type="ARBA" id="ARBA00004496"/>
    </source>
</evidence>
<dbReference type="PANTHER" id="PTHR33202">
    <property type="entry name" value="ZINC UPTAKE REGULATION PROTEIN"/>
    <property type="match status" value="1"/>
</dbReference>
<evidence type="ECO:0000256" key="10">
    <source>
        <dbReference type="ARBA" id="ARBA00023163"/>
    </source>
</evidence>
<feature type="binding site" evidence="11">
    <location>
        <position position="97"/>
    </location>
    <ligand>
        <name>Zn(2+)</name>
        <dbReference type="ChEBI" id="CHEBI:29105"/>
    </ligand>
</feature>
<comment type="cofactor">
    <cofactor evidence="12">
        <name>Mn(2+)</name>
        <dbReference type="ChEBI" id="CHEBI:29035"/>
    </cofactor>
    <cofactor evidence="12">
        <name>Fe(2+)</name>
        <dbReference type="ChEBI" id="CHEBI:29033"/>
    </cofactor>
    <text evidence="12">Binds 1 Mn(2+) or Fe(2+) ion per subunit.</text>
</comment>
<feature type="binding site" evidence="12">
    <location>
        <position position="88"/>
    </location>
    <ligand>
        <name>Fe cation</name>
        <dbReference type="ChEBI" id="CHEBI:24875"/>
    </ligand>
</feature>
<evidence type="ECO:0000256" key="3">
    <source>
        <dbReference type="ARBA" id="ARBA00011738"/>
    </source>
</evidence>
<evidence type="ECO:0000256" key="2">
    <source>
        <dbReference type="ARBA" id="ARBA00007957"/>
    </source>
</evidence>
<dbReference type="Gene3D" id="3.30.1490.190">
    <property type="match status" value="1"/>
</dbReference>
<dbReference type="InterPro" id="IPR036390">
    <property type="entry name" value="WH_DNA-bd_sf"/>
</dbReference>
<keyword evidence="10" id="KW-0804">Transcription</keyword>
<dbReference type="Gene3D" id="1.10.10.10">
    <property type="entry name" value="Winged helix-like DNA-binding domain superfamily/Winged helix DNA-binding domain"/>
    <property type="match status" value="1"/>
</dbReference>
<comment type="subcellular location">
    <subcellularLocation>
        <location evidence="1">Cytoplasm</location>
    </subcellularLocation>
</comment>
<dbReference type="FunFam" id="1.10.10.10:FF:000459">
    <property type="entry name" value="Ferric uptake regulation protein"/>
    <property type="match status" value="1"/>
</dbReference>
<dbReference type="InterPro" id="IPR002481">
    <property type="entry name" value="FUR"/>
</dbReference>
<feature type="binding site" evidence="12">
    <location>
        <position position="126"/>
    </location>
    <ligand>
        <name>Fe cation</name>
        <dbReference type="ChEBI" id="CHEBI:24875"/>
    </ligand>
</feature>
<protein>
    <submittedName>
        <fullName evidence="13">Fur family transcriptional regulator, ferric uptake regulator</fullName>
    </submittedName>
</protein>
<evidence type="ECO:0000313" key="14">
    <source>
        <dbReference type="Proteomes" id="UP000189777"/>
    </source>
</evidence>
<keyword evidence="5" id="KW-0678">Repressor</keyword>
<feature type="binding site" evidence="11">
    <location>
        <position position="137"/>
    </location>
    <ligand>
        <name>Zn(2+)</name>
        <dbReference type="ChEBI" id="CHEBI:29105"/>
    </ligand>
</feature>
<evidence type="ECO:0000256" key="9">
    <source>
        <dbReference type="ARBA" id="ARBA00023125"/>
    </source>
</evidence>
<dbReference type="SUPFAM" id="SSF46785">
    <property type="entry name" value="Winged helix' DNA-binding domain"/>
    <property type="match status" value="1"/>
</dbReference>
<evidence type="ECO:0000256" key="12">
    <source>
        <dbReference type="PIRSR" id="PIRSR602481-2"/>
    </source>
</evidence>
<name>A0A1T5KXD0_9MICO</name>
<dbReference type="GO" id="GO:0045892">
    <property type="term" value="P:negative regulation of DNA-templated transcription"/>
    <property type="evidence" value="ECO:0007669"/>
    <property type="project" value="TreeGrafter"/>
</dbReference>
<sequence>MNDTTRSARTPAPPRMTRQRAAVADALGDTDEFRSAQQLHELLRSRGDAVGLATVYRTLQTLADGGDVDVLRSEDGESLYRRCARREHHHHLVCRACGRTVEIDGPTVEQWAASVGAAHGFADIEHTVELWGTCAACRAADERSS</sequence>
<comment type="similarity">
    <text evidence="2">Belongs to the Fur family.</text>
</comment>
<dbReference type="GO" id="GO:0005829">
    <property type="term" value="C:cytosol"/>
    <property type="evidence" value="ECO:0007669"/>
    <property type="project" value="TreeGrafter"/>
</dbReference>
<keyword evidence="9" id="KW-0238">DNA-binding</keyword>
<dbReference type="GO" id="GO:0008270">
    <property type="term" value="F:zinc ion binding"/>
    <property type="evidence" value="ECO:0007669"/>
    <property type="project" value="TreeGrafter"/>
</dbReference>
<reference evidence="13 14" key="1">
    <citation type="submission" date="2017-02" db="EMBL/GenBank/DDBJ databases">
        <authorList>
            <person name="Peterson S.W."/>
        </authorList>
    </citation>
    <scope>NUCLEOTIDE SEQUENCE [LARGE SCALE GENOMIC DNA]</scope>
    <source>
        <strain evidence="13 14">DSM 21481</strain>
    </source>
</reference>
<dbReference type="GO" id="GO:0000976">
    <property type="term" value="F:transcription cis-regulatory region binding"/>
    <property type="evidence" value="ECO:0007669"/>
    <property type="project" value="TreeGrafter"/>
</dbReference>
<feature type="binding site" evidence="12">
    <location>
        <position position="109"/>
    </location>
    <ligand>
        <name>Fe cation</name>
        <dbReference type="ChEBI" id="CHEBI:24875"/>
    </ligand>
</feature>
<keyword evidence="7 11" id="KW-0862">Zinc</keyword>
<keyword evidence="8" id="KW-0805">Transcription regulation</keyword>
<dbReference type="STRING" id="526729.SAMN04324258_2565"/>
<feature type="binding site" evidence="11">
    <location>
        <position position="134"/>
    </location>
    <ligand>
        <name>Zn(2+)</name>
        <dbReference type="ChEBI" id="CHEBI:29105"/>
    </ligand>
</feature>
<evidence type="ECO:0000256" key="7">
    <source>
        <dbReference type="ARBA" id="ARBA00022833"/>
    </source>
</evidence>
<dbReference type="GO" id="GO:1900376">
    <property type="term" value="P:regulation of secondary metabolite biosynthetic process"/>
    <property type="evidence" value="ECO:0007669"/>
    <property type="project" value="TreeGrafter"/>
</dbReference>
<comment type="subunit">
    <text evidence="3">Homodimer.</text>
</comment>
<keyword evidence="6 11" id="KW-0479">Metal-binding</keyword>
<dbReference type="EMBL" id="FUZQ01000004">
    <property type="protein sequence ID" value="SKC68434.1"/>
    <property type="molecule type" value="Genomic_DNA"/>
</dbReference>
<evidence type="ECO:0000256" key="4">
    <source>
        <dbReference type="ARBA" id="ARBA00022490"/>
    </source>
</evidence>
<keyword evidence="14" id="KW-1185">Reference proteome</keyword>
<evidence type="ECO:0000256" key="8">
    <source>
        <dbReference type="ARBA" id="ARBA00023015"/>
    </source>
</evidence>
<accession>A0A1T5KXD0</accession>
<dbReference type="InterPro" id="IPR036388">
    <property type="entry name" value="WH-like_DNA-bd_sf"/>
</dbReference>
<gene>
    <name evidence="13" type="ORF">SAMN04324258_2565</name>
</gene>
<proteinExistence type="inferred from homology"/>
<dbReference type="InterPro" id="IPR043135">
    <property type="entry name" value="Fur_C"/>
</dbReference>
<dbReference type="GO" id="GO:0003700">
    <property type="term" value="F:DNA-binding transcription factor activity"/>
    <property type="evidence" value="ECO:0007669"/>
    <property type="project" value="InterPro"/>
</dbReference>
<evidence type="ECO:0000313" key="13">
    <source>
        <dbReference type="EMBL" id="SKC68434.1"/>
    </source>
</evidence>
<evidence type="ECO:0000256" key="6">
    <source>
        <dbReference type="ARBA" id="ARBA00022723"/>
    </source>
</evidence>
<dbReference type="PANTHER" id="PTHR33202:SF2">
    <property type="entry name" value="FERRIC UPTAKE REGULATION PROTEIN"/>
    <property type="match status" value="1"/>
</dbReference>
<dbReference type="CDD" id="cd07153">
    <property type="entry name" value="Fur_like"/>
    <property type="match status" value="1"/>
</dbReference>
<dbReference type="Pfam" id="PF01475">
    <property type="entry name" value="FUR"/>
    <property type="match status" value="1"/>
</dbReference>
<keyword evidence="4" id="KW-0963">Cytoplasm</keyword>
<organism evidence="13 14">
    <name type="scientific">Krasilnikoviella flava</name>
    <dbReference type="NCBI Taxonomy" id="526729"/>
    <lineage>
        <taxon>Bacteria</taxon>
        <taxon>Bacillati</taxon>
        <taxon>Actinomycetota</taxon>
        <taxon>Actinomycetes</taxon>
        <taxon>Micrococcales</taxon>
        <taxon>Promicromonosporaceae</taxon>
        <taxon>Krasilnikoviella</taxon>
    </lineage>
</organism>
<comment type="cofactor">
    <cofactor evidence="11">
        <name>Zn(2+)</name>
        <dbReference type="ChEBI" id="CHEBI:29105"/>
    </cofactor>
    <text evidence="11">Binds 1 zinc ion per subunit.</text>
</comment>
<feature type="binding site" evidence="11">
    <location>
        <position position="94"/>
    </location>
    <ligand>
        <name>Zn(2+)</name>
        <dbReference type="ChEBI" id="CHEBI:29105"/>
    </ligand>
</feature>